<dbReference type="CDD" id="cd07237">
    <property type="entry name" value="BphC1-RGP6_C_like"/>
    <property type="match status" value="1"/>
</dbReference>
<dbReference type="CDD" id="cd07252">
    <property type="entry name" value="BphC1-RGP6_N_like"/>
    <property type="match status" value="1"/>
</dbReference>
<feature type="domain" description="VOC" evidence="1">
    <location>
        <begin position="148"/>
        <end position="268"/>
    </location>
</feature>
<dbReference type="InterPro" id="IPR029068">
    <property type="entry name" value="Glyas_Bleomycin-R_OHBP_Dase"/>
</dbReference>
<dbReference type="InterPro" id="IPR037523">
    <property type="entry name" value="VOC_core"/>
</dbReference>
<dbReference type="InterPro" id="IPR050383">
    <property type="entry name" value="GlyoxalaseI/FosfomycinResist"/>
</dbReference>
<dbReference type="PANTHER" id="PTHR21366">
    <property type="entry name" value="GLYOXALASE FAMILY PROTEIN"/>
    <property type="match status" value="1"/>
</dbReference>
<feature type="domain" description="VOC" evidence="1">
    <location>
        <begin position="6"/>
        <end position="121"/>
    </location>
</feature>
<name>A0ABN2NIH3_9PSEU</name>
<accession>A0ABN2NIH3</accession>
<reference evidence="2 3" key="1">
    <citation type="journal article" date="2019" name="Int. J. Syst. Evol. Microbiol.">
        <title>The Global Catalogue of Microorganisms (GCM) 10K type strain sequencing project: providing services to taxonomists for standard genome sequencing and annotation.</title>
        <authorList>
            <consortium name="The Broad Institute Genomics Platform"/>
            <consortium name="The Broad Institute Genome Sequencing Center for Infectious Disease"/>
            <person name="Wu L."/>
            <person name="Ma J."/>
        </authorList>
    </citation>
    <scope>NUCLEOTIDE SEQUENCE [LARGE SCALE GENOMIC DNA]</scope>
    <source>
        <strain evidence="2 3">JCM 16009</strain>
    </source>
</reference>
<dbReference type="PANTHER" id="PTHR21366:SF14">
    <property type="entry name" value="GLYOXALASE DOMAIN-CONTAINING PROTEIN 5"/>
    <property type="match status" value="1"/>
</dbReference>
<evidence type="ECO:0000313" key="2">
    <source>
        <dbReference type="EMBL" id="GAA1865966.1"/>
    </source>
</evidence>
<dbReference type="EMBL" id="BAAAQK010000021">
    <property type="protein sequence ID" value="GAA1865966.1"/>
    <property type="molecule type" value="Genomic_DNA"/>
</dbReference>
<dbReference type="InterPro" id="IPR004360">
    <property type="entry name" value="Glyas_Fos-R_dOase_dom"/>
</dbReference>
<organism evidence="2 3">
    <name type="scientific">Pseudonocardia ailaonensis</name>
    <dbReference type="NCBI Taxonomy" id="367279"/>
    <lineage>
        <taxon>Bacteria</taxon>
        <taxon>Bacillati</taxon>
        <taxon>Actinomycetota</taxon>
        <taxon>Actinomycetes</taxon>
        <taxon>Pseudonocardiales</taxon>
        <taxon>Pseudonocardiaceae</taxon>
        <taxon>Pseudonocardia</taxon>
    </lineage>
</organism>
<evidence type="ECO:0000259" key="1">
    <source>
        <dbReference type="PROSITE" id="PS51819"/>
    </source>
</evidence>
<dbReference type="PROSITE" id="PS51819">
    <property type="entry name" value="VOC"/>
    <property type="match status" value="2"/>
</dbReference>
<sequence length="295" mass="32539">MTSVEALGYLGFRVKSLEDWTVFATEILGLTATRTQIDGEEAVVLRMDERAHRITLRAGNDELDYVGWQVSGPDALDEVAAALREAGVAYKEDAGLAELRGVRRLLSCTDPAGYTLEFHYGATMMQEPFLSPTGARFVTSTPDGADTGLGHLVLVCRNVDETTDFYRKVLGFKVSDHIVPIPGMLLTFLHTNPRHHSLAVAPVYKDGPTGVNHIMLEVDDLDVVGRALDKVQQRKIRQLATLGRHTNDKMLSFYVQSPSGFGVEYGTDGVLIDDDTWSVVTYDASAYWGHAFDRD</sequence>
<comment type="caution">
    <text evidence="2">The sequence shown here is derived from an EMBL/GenBank/DDBJ whole genome shotgun (WGS) entry which is preliminary data.</text>
</comment>
<dbReference type="Proteomes" id="UP001500449">
    <property type="component" value="Unassembled WGS sequence"/>
</dbReference>
<dbReference type="RefSeq" id="WP_344422638.1">
    <property type="nucleotide sequence ID" value="NZ_BAAAQK010000021.1"/>
</dbReference>
<dbReference type="Pfam" id="PF00903">
    <property type="entry name" value="Glyoxalase"/>
    <property type="match status" value="1"/>
</dbReference>
<evidence type="ECO:0000313" key="3">
    <source>
        <dbReference type="Proteomes" id="UP001500449"/>
    </source>
</evidence>
<gene>
    <name evidence="2" type="ORF">GCM10009836_52960</name>
</gene>
<proteinExistence type="predicted"/>
<dbReference type="SUPFAM" id="SSF54593">
    <property type="entry name" value="Glyoxalase/Bleomycin resistance protein/Dihydroxybiphenyl dioxygenase"/>
    <property type="match status" value="1"/>
</dbReference>
<dbReference type="Pfam" id="PF22632">
    <property type="entry name" value="BphC_D1"/>
    <property type="match status" value="1"/>
</dbReference>
<keyword evidence="3" id="KW-1185">Reference proteome</keyword>
<dbReference type="Gene3D" id="3.10.180.10">
    <property type="entry name" value="2,3-Dihydroxybiphenyl 1,2-Dioxygenase, domain 1"/>
    <property type="match status" value="2"/>
</dbReference>
<protein>
    <submittedName>
        <fullName evidence="2">VOC family protein</fullName>
    </submittedName>
</protein>